<protein>
    <recommendedName>
        <fullName evidence="6">Lipoprotein</fullName>
    </recommendedName>
</protein>
<accession>A0A174I1K3</accession>
<feature type="chain" id="PRO_5008023900" description="Lipoprotein" evidence="1">
    <location>
        <begin position="21"/>
        <end position="287"/>
    </location>
</feature>
<evidence type="ECO:0000256" key="1">
    <source>
        <dbReference type="SAM" id="SignalP"/>
    </source>
</evidence>
<reference evidence="3" key="2">
    <citation type="submission" date="2022-08" db="EMBL/GenBank/DDBJ databases">
        <title>Genome Sequencing of Bacteroides fragilis Group Isolates with Nanopore Technology.</title>
        <authorList>
            <person name="Tisza M.J."/>
            <person name="Smith D."/>
            <person name="Dekker J.P."/>
        </authorList>
    </citation>
    <scope>NUCLEOTIDE SEQUENCE</scope>
    <source>
        <strain evidence="3">BFG-527</strain>
    </source>
</reference>
<name>A0A174I1K3_9BACE</name>
<dbReference type="GeneID" id="69588348"/>
<dbReference type="EMBL" id="CZAE01000004">
    <property type="protein sequence ID" value="CUO81142.1"/>
    <property type="molecule type" value="Genomic_DNA"/>
</dbReference>
<dbReference type="Proteomes" id="UP000095606">
    <property type="component" value="Unassembled WGS sequence"/>
</dbReference>
<evidence type="ECO:0000313" key="4">
    <source>
        <dbReference type="Proteomes" id="UP000095606"/>
    </source>
</evidence>
<evidence type="ECO:0000313" key="5">
    <source>
        <dbReference type="Proteomes" id="UP001060104"/>
    </source>
</evidence>
<evidence type="ECO:0000313" key="3">
    <source>
        <dbReference type="EMBL" id="UVQ76193.1"/>
    </source>
</evidence>
<evidence type="ECO:0008006" key="6">
    <source>
        <dbReference type="Google" id="ProtNLM"/>
    </source>
</evidence>
<evidence type="ECO:0000313" key="2">
    <source>
        <dbReference type="EMBL" id="CUO81142.1"/>
    </source>
</evidence>
<proteinExistence type="predicted"/>
<dbReference type="Proteomes" id="UP001060104">
    <property type="component" value="Chromosome"/>
</dbReference>
<sequence>MKTKLLFMLLLCSFYCVSCSDDVKTDVKEKTEVEVNYVKLNEALNLYSQDFAATHATSTSTRGFWKWFRTVLACDATGALLGSSLGGGGALIGGAIFSALGASCAYVVPRPELPNEVAFVRDIPCLMEQEDSIGFSHNAILLEIAEENEGIFDQNLTAEEWTNLIVSKAEKYGYSLSASDEDAIMNNVKTMPLTSELMQSDEQLISYYKAKAPEYAQQLDVIHSYVSTASLITNEDDLKEYTQGCVQIISDAQLPLTERKALVSSVVVAESSAILWIEPEEVVSLKP</sequence>
<feature type="signal peptide" evidence="1">
    <location>
        <begin position="1"/>
        <end position="20"/>
    </location>
</feature>
<organism evidence="2 4">
    <name type="scientific">Bacteroides faecis</name>
    <dbReference type="NCBI Taxonomy" id="674529"/>
    <lineage>
        <taxon>Bacteria</taxon>
        <taxon>Pseudomonadati</taxon>
        <taxon>Bacteroidota</taxon>
        <taxon>Bacteroidia</taxon>
        <taxon>Bacteroidales</taxon>
        <taxon>Bacteroidaceae</taxon>
        <taxon>Bacteroides</taxon>
    </lineage>
</organism>
<dbReference type="AlphaFoldDB" id="A0A174I1K3"/>
<keyword evidence="5" id="KW-1185">Reference proteome</keyword>
<keyword evidence="1" id="KW-0732">Signal</keyword>
<dbReference type="EMBL" id="CP103141">
    <property type="protein sequence ID" value="UVQ76193.1"/>
    <property type="molecule type" value="Genomic_DNA"/>
</dbReference>
<reference evidence="2 4" key="1">
    <citation type="submission" date="2015-09" db="EMBL/GenBank/DDBJ databases">
        <authorList>
            <consortium name="Pathogen Informatics"/>
        </authorList>
    </citation>
    <scope>NUCLEOTIDE SEQUENCE [LARGE SCALE GENOMIC DNA]</scope>
    <source>
        <strain evidence="2 4">2789STDY5834846</strain>
    </source>
</reference>
<gene>
    <name evidence="2" type="ORF">ERS852461_01174</name>
    <name evidence="3" type="ORF">NXY30_07375</name>
</gene>
<dbReference type="RefSeq" id="WP_141758181.1">
    <property type="nucleotide sequence ID" value="NZ_CABMFH010000003.1"/>
</dbReference>